<evidence type="ECO:0000313" key="3">
    <source>
        <dbReference type="Proteomes" id="UP000319160"/>
    </source>
</evidence>
<evidence type="ECO:0000259" key="1">
    <source>
        <dbReference type="Pfam" id="PF01738"/>
    </source>
</evidence>
<dbReference type="OrthoDB" id="2147163at2759"/>
<accession>A0A553I3S4</accession>
<dbReference type="Gene3D" id="3.40.50.1820">
    <property type="entry name" value="alpha/beta hydrolase"/>
    <property type="match status" value="1"/>
</dbReference>
<organism evidence="2 3">
    <name type="scientific">Xylaria flabelliformis</name>
    <dbReference type="NCBI Taxonomy" id="2512241"/>
    <lineage>
        <taxon>Eukaryota</taxon>
        <taxon>Fungi</taxon>
        <taxon>Dikarya</taxon>
        <taxon>Ascomycota</taxon>
        <taxon>Pezizomycotina</taxon>
        <taxon>Sordariomycetes</taxon>
        <taxon>Xylariomycetidae</taxon>
        <taxon>Xylariales</taxon>
        <taxon>Xylariaceae</taxon>
        <taxon>Xylaria</taxon>
    </lineage>
</organism>
<proteinExistence type="predicted"/>
<sequence length="245" mass="27163">MSKHSEACCRVPPVVGEGYEPKGRYVELDGLKTYVTGPADADKAILLAYDIFGFFPQTLQGADILATGDVQVFMPDFFNGNPAKMEWYPPVSDEHKAILGEWFKTAQWSIHKPKLPGILQEAAKTNPNIKAWGIMGYCWGAKMASIVGGDEPGLFKAAVQTSPTAIDAEEGARVKIPTMLLASNGESAADVKQYEESLTVPKYVERFDDQLHGWMSARADLKDDRVRSEYERGYALALKFFHEHL</sequence>
<dbReference type="PANTHER" id="PTHR47668">
    <property type="entry name" value="DIENELACTONE HYDROLASE FAMILY PROTEIN (AFU_ORTHOLOGUE AFUA_6G01940)"/>
    <property type="match status" value="1"/>
</dbReference>
<dbReference type="STRING" id="2512241.A0A553I3S4"/>
<dbReference type="GO" id="GO:0016787">
    <property type="term" value="F:hydrolase activity"/>
    <property type="evidence" value="ECO:0007669"/>
    <property type="project" value="InterPro"/>
</dbReference>
<name>A0A553I3S4_9PEZI</name>
<dbReference type="InterPro" id="IPR002925">
    <property type="entry name" value="Dienelactn_hydro"/>
</dbReference>
<dbReference type="InterPro" id="IPR029058">
    <property type="entry name" value="AB_hydrolase_fold"/>
</dbReference>
<reference evidence="3" key="1">
    <citation type="submission" date="2019-06" db="EMBL/GenBank/DDBJ databases">
        <title>Draft genome sequence of the griseofulvin-producing fungus Xylaria cubensis strain G536.</title>
        <authorList>
            <person name="Mead M.E."/>
            <person name="Raja H.A."/>
            <person name="Steenwyk J.L."/>
            <person name="Knowles S.L."/>
            <person name="Oberlies N.H."/>
            <person name="Rokas A."/>
        </authorList>
    </citation>
    <scope>NUCLEOTIDE SEQUENCE [LARGE SCALE GENOMIC DNA]</scope>
    <source>
        <strain evidence="3">G536</strain>
    </source>
</reference>
<dbReference type="Proteomes" id="UP000319160">
    <property type="component" value="Unassembled WGS sequence"/>
</dbReference>
<evidence type="ECO:0000313" key="2">
    <source>
        <dbReference type="EMBL" id="TRX94854.1"/>
    </source>
</evidence>
<dbReference type="SUPFAM" id="SSF53474">
    <property type="entry name" value="alpha/beta-Hydrolases"/>
    <property type="match status" value="1"/>
</dbReference>
<dbReference type="EMBL" id="VFLP01000019">
    <property type="protein sequence ID" value="TRX94854.1"/>
    <property type="molecule type" value="Genomic_DNA"/>
</dbReference>
<dbReference type="PANTHER" id="PTHR47668:SF1">
    <property type="entry name" value="DIENELACTONE HYDROLASE DOMAIN-CONTAINING PROTEIN-RELATED"/>
    <property type="match status" value="1"/>
</dbReference>
<dbReference type="AlphaFoldDB" id="A0A553I3S4"/>
<feature type="domain" description="Dienelactone hydrolase" evidence="1">
    <location>
        <begin position="32"/>
        <end position="244"/>
    </location>
</feature>
<gene>
    <name evidence="2" type="ORF">FHL15_004315</name>
</gene>
<keyword evidence="3" id="KW-1185">Reference proteome</keyword>
<comment type="caution">
    <text evidence="2">The sequence shown here is derived from an EMBL/GenBank/DDBJ whole genome shotgun (WGS) entry which is preliminary data.</text>
</comment>
<protein>
    <recommendedName>
        <fullName evidence="1">Dienelactone hydrolase domain-containing protein</fullName>
    </recommendedName>
</protein>
<dbReference type="Pfam" id="PF01738">
    <property type="entry name" value="DLH"/>
    <property type="match status" value="1"/>
</dbReference>